<dbReference type="VEuPathDB" id="TrichDB:TRFO_24972"/>
<evidence type="ECO:0000256" key="1">
    <source>
        <dbReference type="SAM" id="MobiDB-lite"/>
    </source>
</evidence>
<gene>
    <name evidence="3" type="ORF">TRFO_24972</name>
</gene>
<dbReference type="GO" id="GO:0005667">
    <property type="term" value="C:transcription regulator complex"/>
    <property type="evidence" value="ECO:0007669"/>
    <property type="project" value="InterPro"/>
</dbReference>
<dbReference type="SMART" id="SM01372">
    <property type="entry name" value="E2F_TDP"/>
    <property type="match status" value="1"/>
</dbReference>
<accession>A0A1J4KB58</accession>
<feature type="domain" description="E2F/DP family winged-helix DNA-binding" evidence="2">
    <location>
        <begin position="24"/>
        <end position="89"/>
    </location>
</feature>
<proteinExistence type="predicted"/>
<feature type="region of interest" description="Disordered" evidence="1">
    <location>
        <begin position="1"/>
        <end position="22"/>
    </location>
</feature>
<name>A0A1J4KB58_9EUKA</name>
<feature type="compositionally biased region" description="Basic residues" evidence="1">
    <location>
        <begin position="12"/>
        <end position="22"/>
    </location>
</feature>
<keyword evidence="4" id="KW-1185">Reference proteome</keyword>
<evidence type="ECO:0000313" key="3">
    <source>
        <dbReference type="EMBL" id="OHT06924.1"/>
    </source>
</evidence>
<protein>
    <recommendedName>
        <fullName evidence="2">E2F/DP family winged-helix DNA-binding domain-containing protein</fullName>
    </recommendedName>
</protein>
<evidence type="ECO:0000259" key="2">
    <source>
        <dbReference type="SMART" id="SM01372"/>
    </source>
</evidence>
<dbReference type="Proteomes" id="UP000179807">
    <property type="component" value="Unassembled WGS sequence"/>
</dbReference>
<dbReference type="GeneID" id="94838755"/>
<dbReference type="AlphaFoldDB" id="A0A1J4KB58"/>
<sequence>MIFEDEDFPLKKSQKKGQKKKKRTNTNVFYNIFQNIIQNFQANPNSKMIIMNIAKENEVQSRPIYDFFNILIYFGVCVKKGGGKIGWVGFNKMYEHFEESYVETEILSINNSMQKIFMSEDSPTLGFLASKIVSLFLFLGIENLNLKDIAILLNGCDYKMQSFERRISLVLHMLVVFGVVTQTNHLREYKILFDPKKYDKRAFSERLKYIHNQPEHFPYSLLNQYESEYIERLRENRKMKYLSLLHSLANPLRRHDQTIIQRSSNVSIPMMMSYANDSSYELPNQMQVEIIS</sequence>
<reference evidence="3" key="1">
    <citation type="submission" date="2016-10" db="EMBL/GenBank/DDBJ databases">
        <authorList>
            <person name="Benchimol M."/>
            <person name="Almeida L.G."/>
            <person name="Vasconcelos A.T."/>
            <person name="Perreira-Neves A."/>
            <person name="Rosa I.A."/>
            <person name="Tasca T."/>
            <person name="Bogo M.R."/>
            <person name="de Souza W."/>
        </authorList>
    </citation>
    <scope>NUCLEOTIDE SEQUENCE [LARGE SCALE GENOMIC DNA]</scope>
    <source>
        <strain evidence="3">K</strain>
    </source>
</reference>
<dbReference type="InterPro" id="IPR003316">
    <property type="entry name" value="E2F_WHTH_DNA-bd_dom"/>
</dbReference>
<dbReference type="InterPro" id="IPR036390">
    <property type="entry name" value="WH_DNA-bd_sf"/>
</dbReference>
<dbReference type="Gene3D" id="1.10.10.10">
    <property type="entry name" value="Winged helix-like DNA-binding domain superfamily/Winged helix DNA-binding domain"/>
    <property type="match status" value="1"/>
</dbReference>
<dbReference type="RefSeq" id="XP_068360060.1">
    <property type="nucleotide sequence ID" value="XM_068504051.1"/>
</dbReference>
<dbReference type="InterPro" id="IPR036388">
    <property type="entry name" value="WH-like_DNA-bd_sf"/>
</dbReference>
<dbReference type="EMBL" id="MLAK01000711">
    <property type="protein sequence ID" value="OHT06924.1"/>
    <property type="molecule type" value="Genomic_DNA"/>
</dbReference>
<evidence type="ECO:0000313" key="4">
    <source>
        <dbReference type="Proteomes" id="UP000179807"/>
    </source>
</evidence>
<comment type="caution">
    <text evidence="3">The sequence shown here is derived from an EMBL/GenBank/DDBJ whole genome shotgun (WGS) entry which is preliminary data.</text>
</comment>
<organism evidence="3 4">
    <name type="scientific">Tritrichomonas foetus</name>
    <dbReference type="NCBI Taxonomy" id="1144522"/>
    <lineage>
        <taxon>Eukaryota</taxon>
        <taxon>Metamonada</taxon>
        <taxon>Parabasalia</taxon>
        <taxon>Tritrichomonadida</taxon>
        <taxon>Tritrichomonadidae</taxon>
        <taxon>Tritrichomonas</taxon>
    </lineage>
</organism>
<dbReference type="SUPFAM" id="SSF46785">
    <property type="entry name" value="Winged helix' DNA-binding domain"/>
    <property type="match status" value="1"/>
</dbReference>
<dbReference type="GO" id="GO:0006355">
    <property type="term" value="P:regulation of DNA-templated transcription"/>
    <property type="evidence" value="ECO:0007669"/>
    <property type="project" value="InterPro"/>
</dbReference>